<dbReference type="EMBL" id="CP012333">
    <property type="protein sequence ID" value="AKU95537.1"/>
    <property type="molecule type" value="Genomic_DNA"/>
</dbReference>
<dbReference type="Gene3D" id="3.40.190.290">
    <property type="match status" value="1"/>
</dbReference>
<dbReference type="OrthoDB" id="5338251at2"/>
<dbReference type="InterPro" id="IPR036390">
    <property type="entry name" value="WH_DNA-bd_sf"/>
</dbReference>
<dbReference type="InterPro" id="IPR050176">
    <property type="entry name" value="LTTR"/>
</dbReference>
<dbReference type="PANTHER" id="PTHR30579">
    <property type="entry name" value="TRANSCRIPTIONAL REGULATOR"/>
    <property type="match status" value="1"/>
</dbReference>
<dbReference type="PANTHER" id="PTHR30579:SF3">
    <property type="entry name" value="TRANSCRIPTIONAL REGULATORY PROTEIN"/>
    <property type="match status" value="1"/>
</dbReference>
<protein>
    <submittedName>
        <fullName evidence="6">Transcriptional regulator, LysR family</fullName>
    </submittedName>
</protein>
<dbReference type="RefSeq" id="WP_146646971.1">
    <property type="nucleotide sequence ID" value="NZ_CP012333.1"/>
</dbReference>
<dbReference type="SUPFAM" id="SSF53850">
    <property type="entry name" value="Periplasmic binding protein-like II"/>
    <property type="match status" value="1"/>
</dbReference>
<comment type="similarity">
    <text evidence="1">Belongs to the LysR transcriptional regulatory family.</text>
</comment>
<proteinExistence type="inferred from homology"/>
<sequence>MEWSDVRIFLAVARSGSLGGAARSLKLSHPTVARRLRALEDDTGQVLLQRHREGVVLTDAGNAIVRLAEEMEASALAMQRRLAGVRNKAQGRLRISSADWFASYVLPPVLQAMATSHPEVLPEVITGARLFDVARREADIVFRVVPSTDAGIVQRRLMRLRYDVYVSESLAATKIEDDGAGAQLVLMDTAKYDYPDVTWLRRRLPRAGVVMTSNSRSLQAGMCARGLGLAVLPRAVGEQTPGLRQIDLGEPPPSRDIWMGYHEDLRDVDRLRAMVDLTVKMLGDEP</sequence>
<dbReference type="InterPro" id="IPR036388">
    <property type="entry name" value="WH-like_DNA-bd_sf"/>
</dbReference>
<evidence type="ECO:0000259" key="5">
    <source>
        <dbReference type="PROSITE" id="PS50931"/>
    </source>
</evidence>
<evidence type="ECO:0000256" key="1">
    <source>
        <dbReference type="ARBA" id="ARBA00009437"/>
    </source>
</evidence>
<name>A0A0K1PPU0_9BACT</name>
<dbReference type="Gene3D" id="1.10.10.10">
    <property type="entry name" value="Winged helix-like DNA-binding domain superfamily/Winged helix DNA-binding domain"/>
    <property type="match status" value="1"/>
</dbReference>
<dbReference type="AlphaFoldDB" id="A0A0K1PPU0"/>
<organism evidence="6 7">
    <name type="scientific">Labilithrix luteola</name>
    <dbReference type="NCBI Taxonomy" id="1391654"/>
    <lineage>
        <taxon>Bacteria</taxon>
        <taxon>Pseudomonadati</taxon>
        <taxon>Myxococcota</taxon>
        <taxon>Polyangia</taxon>
        <taxon>Polyangiales</taxon>
        <taxon>Labilitrichaceae</taxon>
        <taxon>Labilithrix</taxon>
    </lineage>
</organism>
<evidence type="ECO:0000256" key="3">
    <source>
        <dbReference type="ARBA" id="ARBA00023125"/>
    </source>
</evidence>
<gene>
    <name evidence="6" type="ORF">AKJ09_02201</name>
</gene>
<dbReference type="GO" id="GO:0003700">
    <property type="term" value="F:DNA-binding transcription factor activity"/>
    <property type="evidence" value="ECO:0007669"/>
    <property type="project" value="InterPro"/>
</dbReference>
<dbReference type="Pfam" id="PF03466">
    <property type="entry name" value="LysR_substrate"/>
    <property type="match status" value="1"/>
</dbReference>
<reference evidence="6 7" key="1">
    <citation type="submission" date="2015-08" db="EMBL/GenBank/DDBJ databases">
        <authorList>
            <person name="Babu N.S."/>
            <person name="Beckwith C.J."/>
            <person name="Beseler K.G."/>
            <person name="Brison A."/>
            <person name="Carone J.V."/>
            <person name="Caskin T.P."/>
            <person name="Diamond M."/>
            <person name="Durham M.E."/>
            <person name="Foxe J.M."/>
            <person name="Go M."/>
            <person name="Henderson B.A."/>
            <person name="Jones I.B."/>
            <person name="McGettigan J.A."/>
            <person name="Micheletti S.J."/>
            <person name="Nasrallah M.E."/>
            <person name="Ortiz D."/>
            <person name="Piller C.R."/>
            <person name="Privatt S.R."/>
            <person name="Schneider S.L."/>
            <person name="Sharp S."/>
            <person name="Smith T.C."/>
            <person name="Stanton J.D."/>
            <person name="Ullery H.E."/>
            <person name="Wilson R.J."/>
            <person name="Serrano M.G."/>
            <person name="Buck G."/>
            <person name="Lee V."/>
            <person name="Wang Y."/>
            <person name="Carvalho R."/>
            <person name="Voegtly L."/>
            <person name="Shi R."/>
            <person name="Duckworth R."/>
            <person name="Johnson A."/>
            <person name="Loviza R."/>
            <person name="Walstead R."/>
            <person name="Shah Z."/>
            <person name="Kiflezghi M."/>
            <person name="Wade K."/>
            <person name="Ball S.L."/>
            <person name="Bradley K.W."/>
            <person name="Asai D.J."/>
            <person name="Bowman C.A."/>
            <person name="Russell D.A."/>
            <person name="Pope W.H."/>
            <person name="Jacobs-Sera D."/>
            <person name="Hendrix R.W."/>
            <person name="Hatfull G.F."/>
        </authorList>
    </citation>
    <scope>NUCLEOTIDE SEQUENCE [LARGE SCALE GENOMIC DNA]</scope>
    <source>
        <strain evidence="6 7">DSM 27648</strain>
    </source>
</reference>
<dbReference type="STRING" id="1391654.AKJ09_02201"/>
<dbReference type="PROSITE" id="PS50931">
    <property type="entry name" value="HTH_LYSR"/>
    <property type="match status" value="1"/>
</dbReference>
<dbReference type="SUPFAM" id="SSF46785">
    <property type="entry name" value="Winged helix' DNA-binding domain"/>
    <property type="match status" value="1"/>
</dbReference>
<accession>A0A0K1PPU0</accession>
<keyword evidence="4" id="KW-0804">Transcription</keyword>
<evidence type="ECO:0000256" key="2">
    <source>
        <dbReference type="ARBA" id="ARBA00023015"/>
    </source>
</evidence>
<evidence type="ECO:0000313" key="7">
    <source>
        <dbReference type="Proteomes" id="UP000064967"/>
    </source>
</evidence>
<dbReference type="KEGG" id="llu:AKJ09_02201"/>
<dbReference type="InterPro" id="IPR000847">
    <property type="entry name" value="LysR_HTH_N"/>
</dbReference>
<dbReference type="Proteomes" id="UP000064967">
    <property type="component" value="Chromosome"/>
</dbReference>
<keyword evidence="7" id="KW-1185">Reference proteome</keyword>
<dbReference type="InterPro" id="IPR005119">
    <property type="entry name" value="LysR_subst-bd"/>
</dbReference>
<keyword evidence="3" id="KW-0238">DNA-binding</keyword>
<dbReference type="GO" id="GO:0003677">
    <property type="term" value="F:DNA binding"/>
    <property type="evidence" value="ECO:0007669"/>
    <property type="project" value="UniProtKB-KW"/>
</dbReference>
<evidence type="ECO:0000256" key="4">
    <source>
        <dbReference type="ARBA" id="ARBA00023163"/>
    </source>
</evidence>
<evidence type="ECO:0000313" key="6">
    <source>
        <dbReference type="EMBL" id="AKU95537.1"/>
    </source>
</evidence>
<keyword evidence="2" id="KW-0805">Transcription regulation</keyword>
<dbReference type="PATRIC" id="fig|1391654.3.peg.2219"/>
<feature type="domain" description="HTH lysR-type" evidence="5">
    <location>
        <begin position="1"/>
        <end position="58"/>
    </location>
</feature>
<dbReference type="Pfam" id="PF00126">
    <property type="entry name" value="HTH_1"/>
    <property type="match status" value="1"/>
</dbReference>
<dbReference type="CDD" id="cd05466">
    <property type="entry name" value="PBP2_LTTR_substrate"/>
    <property type="match status" value="1"/>
</dbReference>